<dbReference type="PROSITE" id="PS00599">
    <property type="entry name" value="AA_TRANSFER_CLASS_2"/>
    <property type="match status" value="1"/>
</dbReference>
<dbReference type="RefSeq" id="WP_013461081.1">
    <property type="nucleotide sequence ID" value="NC_014762.1"/>
</dbReference>
<dbReference type="EMBL" id="CP002355">
    <property type="protein sequence ID" value="ADR34884.1"/>
    <property type="molecule type" value="Genomic_DNA"/>
</dbReference>
<dbReference type="InterPro" id="IPR050087">
    <property type="entry name" value="AON_synthase_class-II"/>
</dbReference>
<evidence type="ECO:0000256" key="1">
    <source>
        <dbReference type="ARBA" id="ARBA00001933"/>
    </source>
</evidence>
<dbReference type="SUPFAM" id="SSF53383">
    <property type="entry name" value="PLP-dependent transferases"/>
    <property type="match status" value="1"/>
</dbReference>
<dbReference type="InterPro" id="IPR015422">
    <property type="entry name" value="PyrdxlP-dep_Trfase_small"/>
</dbReference>
<comment type="cofactor">
    <cofactor evidence="1 5">
        <name>pyridoxal 5'-phosphate</name>
        <dbReference type="ChEBI" id="CHEBI:597326"/>
    </cofactor>
</comment>
<dbReference type="KEGG" id="sku:Sulku_2224"/>
<reference evidence="7 8" key="1">
    <citation type="journal article" date="2012" name="Stand. Genomic Sci.">
        <title>Complete genome sequence of the sulfur compounds oxidizing chemolithoautotroph Sulfuricurvum kujiense type strain (YK-1(T)).</title>
        <authorList>
            <person name="Han C."/>
            <person name="Kotsyurbenko O."/>
            <person name="Chertkov O."/>
            <person name="Held B."/>
            <person name="Lapidus A."/>
            <person name="Nolan M."/>
            <person name="Lucas S."/>
            <person name="Hammon N."/>
            <person name="Deshpande S."/>
            <person name="Cheng J.F."/>
            <person name="Tapia R."/>
            <person name="Goodwin L.A."/>
            <person name="Pitluck S."/>
            <person name="Liolios K."/>
            <person name="Pagani I."/>
            <person name="Ivanova N."/>
            <person name="Mavromatis K."/>
            <person name="Mikhailova N."/>
            <person name="Pati A."/>
            <person name="Chen A."/>
            <person name="Palaniappan K."/>
            <person name="Land M."/>
            <person name="Hauser L."/>
            <person name="Chang Y.J."/>
            <person name="Jeffries C.D."/>
            <person name="Brambilla E.M."/>
            <person name="Rohde M."/>
            <person name="Spring S."/>
            <person name="Sikorski J."/>
            <person name="Goker M."/>
            <person name="Woyke T."/>
            <person name="Bristow J."/>
            <person name="Eisen J.A."/>
            <person name="Markowitz V."/>
            <person name="Hugenholtz P."/>
            <person name="Kyrpides N.C."/>
            <person name="Klenk H.P."/>
            <person name="Detter J.C."/>
        </authorList>
    </citation>
    <scope>NUCLEOTIDE SEQUENCE [LARGE SCALE GENOMIC DNA]</scope>
    <source>
        <strain evidence="8">ATCC BAA-921 / DSM 16994 / JCM 11577 / YK-1</strain>
    </source>
</reference>
<dbReference type="AlphaFoldDB" id="E4TWN8"/>
<keyword evidence="4 5" id="KW-0663">Pyridoxal phosphate</keyword>
<evidence type="ECO:0000256" key="2">
    <source>
        <dbReference type="ARBA" id="ARBA00010008"/>
    </source>
</evidence>
<evidence type="ECO:0000256" key="5">
    <source>
        <dbReference type="RuleBase" id="RU003693"/>
    </source>
</evidence>
<dbReference type="GO" id="GO:0030170">
    <property type="term" value="F:pyridoxal phosphate binding"/>
    <property type="evidence" value="ECO:0007669"/>
    <property type="project" value="InterPro"/>
</dbReference>
<keyword evidence="8" id="KW-1185">Reference proteome</keyword>
<gene>
    <name evidence="7" type="ordered locus">Sulku_2224</name>
</gene>
<dbReference type="EC" id="2.3.1.47" evidence="7"/>
<dbReference type="InterPro" id="IPR004839">
    <property type="entry name" value="Aminotransferase_I/II_large"/>
</dbReference>
<keyword evidence="3 7" id="KW-0808">Transferase</keyword>
<dbReference type="GO" id="GO:0008710">
    <property type="term" value="F:8-amino-7-oxononanoate synthase activity"/>
    <property type="evidence" value="ECO:0007669"/>
    <property type="project" value="UniProtKB-EC"/>
</dbReference>
<feature type="domain" description="Aminotransferase class I/classII large" evidence="6">
    <location>
        <begin position="31"/>
        <end position="361"/>
    </location>
</feature>
<dbReference type="STRING" id="709032.Sulku_2224"/>
<dbReference type="InterPro" id="IPR015424">
    <property type="entry name" value="PyrdxlP-dep_Trfase"/>
</dbReference>
<evidence type="ECO:0000313" key="7">
    <source>
        <dbReference type="EMBL" id="ADR34884.1"/>
    </source>
</evidence>
<dbReference type="HOGENOM" id="CLU_015846_11_2_7"/>
<dbReference type="InterPro" id="IPR015421">
    <property type="entry name" value="PyrdxlP-dep_Trfase_major"/>
</dbReference>
<sequence>MMNPYENELKALKRSGRYRERHIRDDALIDAASNDYLGLAHNKELHLKACETLSLYRDHSPKASMLVNGYHPIHAAFEKALCEANGFEAGIVMGSGFNANIGLIEALVRKGDVLLMDEEYHASGVAGARMCEGEVIFFPHNDVSALNTELERARGKRVIVAVEGIYSMGGDLVPREIIDLAIEYEAILILDEAHSSGVIGEHLMGILDYYEIVPTPLMIKMGTLGKAYGSFGAYILSSRHISEYLLNRAKNVIYATAPSLYDTALAHRALEYIQAHSDVLRGQIAARQNIVYEILGLRYKGLIVPIEIGDNREVMRLQEQLKKEMGFHVGAIRQPTVKKAIIRLIARLDIDEIVLAKACERLTQIWVK</sequence>
<dbReference type="Pfam" id="PF00155">
    <property type="entry name" value="Aminotran_1_2"/>
    <property type="match status" value="1"/>
</dbReference>
<dbReference type="eggNOG" id="COG0156">
    <property type="taxonomic scope" value="Bacteria"/>
</dbReference>
<evidence type="ECO:0000256" key="4">
    <source>
        <dbReference type="ARBA" id="ARBA00022898"/>
    </source>
</evidence>
<evidence type="ECO:0000313" key="8">
    <source>
        <dbReference type="Proteomes" id="UP000008721"/>
    </source>
</evidence>
<evidence type="ECO:0000259" key="6">
    <source>
        <dbReference type="Pfam" id="PF00155"/>
    </source>
</evidence>
<protein>
    <submittedName>
        <fullName evidence="7">8-amino-7-oxononanoate synthase</fullName>
        <ecNumber evidence="7">2.3.1.47</ecNumber>
    </submittedName>
</protein>
<dbReference type="PANTHER" id="PTHR13693">
    <property type="entry name" value="CLASS II AMINOTRANSFERASE/8-AMINO-7-OXONONANOATE SYNTHASE"/>
    <property type="match status" value="1"/>
</dbReference>
<accession>E4TWN8</accession>
<proteinExistence type="inferred from homology"/>
<dbReference type="Gene3D" id="3.40.640.10">
    <property type="entry name" value="Type I PLP-dependent aspartate aminotransferase-like (Major domain)"/>
    <property type="match status" value="1"/>
</dbReference>
<organism evidence="7 8">
    <name type="scientific">Sulfuricurvum kujiense (strain ATCC BAA-921 / DSM 16994 / JCM 11577 / YK-1)</name>
    <dbReference type="NCBI Taxonomy" id="709032"/>
    <lineage>
        <taxon>Bacteria</taxon>
        <taxon>Pseudomonadati</taxon>
        <taxon>Campylobacterota</taxon>
        <taxon>Epsilonproteobacteria</taxon>
        <taxon>Campylobacterales</taxon>
        <taxon>Sulfurimonadaceae</taxon>
        <taxon>Sulfuricurvum</taxon>
    </lineage>
</organism>
<dbReference type="Gene3D" id="3.90.1150.10">
    <property type="entry name" value="Aspartate Aminotransferase, domain 1"/>
    <property type="match status" value="1"/>
</dbReference>
<evidence type="ECO:0000256" key="3">
    <source>
        <dbReference type="ARBA" id="ARBA00022679"/>
    </source>
</evidence>
<comment type="similarity">
    <text evidence="2">Belongs to the class-II pyridoxal-phosphate-dependent aminotransferase family. BioF subfamily.</text>
</comment>
<dbReference type="InterPro" id="IPR001917">
    <property type="entry name" value="Aminotrans_II_pyridoxalP_BS"/>
</dbReference>
<name>E4TWN8_SULKY</name>
<dbReference type="PANTHER" id="PTHR13693:SF77">
    <property type="entry name" value="8-AMINO-7-OXONONANOATE SYNTHASE"/>
    <property type="match status" value="1"/>
</dbReference>
<keyword evidence="7" id="KW-0012">Acyltransferase</keyword>
<dbReference type="Proteomes" id="UP000008721">
    <property type="component" value="Chromosome"/>
</dbReference>